<dbReference type="EMBL" id="BMNY01000001">
    <property type="protein sequence ID" value="GGM71791.1"/>
    <property type="molecule type" value="Genomic_DNA"/>
</dbReference>
<name>A0AA37BR18_9ARCH</name>
<dbReference type="PROSITE" id="PS51379">
    <property type="entry name" value="4FE4S_FER_2"/>
    <property type="match status" value="2"/>
</dbReference>
<evidence type="ECO:0000256" key="2">
    <source>
        <dbReference type="ARBA" id="ARBA00022723"/>
    </source>
</evidence>
<dbReference type="Pfam" id="PF13237">
    <property type="entry name" value="Fer4_10"/>
    <property type="match status" value="1"/>
</dbReference>
<dbReference type="GO" id="GO:0051539">
    <property type="term" value="F:4 iron, 4 sulfur cluster binding"/>
    <property type="evidence" value="ECO:0007669"/>
    <property type="project" value="UniProtKB-KW"/>
</dbReference>
<reference evidence="6" key="1">
    <citation type="journal article" date="2014" name="Int. J. Syst. Evol. Microbiol.">
        <title>Complete genome sequence of Corynebacterium casei LMG S-19264T (=DSM 44701T), isolated from a smear-ripened cheese.</title>
        <authorList>
            <consortium name="US DOE Joint Genome Institute (JGI-PGF)"/>
            <person name="Walter F."/>
            <person name="Albersmeier A."/>
            <person name="Kalinowski J."/>
            <person name="Ruckert C."/>
        </authorList>
    </citation>
    <scope>NUCLEOTIDE SEQUENCE</scope>
    <source>
        <strain evidence="6">JCM 13583</strain>
    </source>
</reference>
<keyword evidence="3" id="KW-0408">Iron</keyword>
<protein>
    <recommendedName>
        <fullName evidence="5">4Fe-4S ferredoxin-type domain-containing protein</fullName>
    </recommendedName>
</protein>
<dbReference type="InterPro" id="IPR017900">
    <property type="entry name" value="4Fe4S_Fe_S_CS"/>
</dbReference>
<dbReference type="SUPFAM" id="SSF54862">
    <property type="entry name" value="4Fe-4S ferredoxins"/>
    <property type="match status" value="1"/>
</dbReference>
<proteinExistence type="predicted"/>
<evidence type="ECO:0000313" key="7">
    <source>
        <dbReference type="Proteomes" id="UP000632195"/>
    </source>
</evidence>
<dbReference type="Gene3D" id="3.30.70.20">
    <property type="match status" value="2"/>
</dbReference>
<accession>A0AA37BR18</accession>
<dbReference type="GO" id="GO:0046872">
    <property type="term" value="F:metal ion binding"/>
    <property type="evidence" value="ECO:0007669"/>
    <property type="project" value="UniProtKB-KW"/>
</dbReference>
<sequence length="74" mass="8298">MIGAMRLSTDSWHYRTELLDIDRSLCNYCGACVGMCPTDAIWMDDTIIEVNDSRCIRCSFCVRGCPTGAIAGRW</sequence>
<gene>
    <name evidence="6" type="ORF">GCM10007108_07380</name>
</gene>
<evidence type="ECO:0000256" key="1">
    <source>
        <dbReference type="ARBA" id="ARBA00022485"/>
    </source>
</evidence>
<organism evidence="6 7">
    <name type="scientific">Thermogymnomonas acidicola</name>
    <dbReference type="NCBI Taxonomy" id="399579"/>
    <lineage>
        <taxon>Archaea</taxon>
        <taxon>Methanobacteriati</taxon>
        <taxon>Thermoplasmatota</taxon>
        <taxon>Thermoplasmata</taxon>
        <taxon>Thermoplasmatales</taxon>
        <taxon>Thermogymnomonas</taxon>
    </lineage>
</organism>
<dbReference type="GO" id="GO:0016491">
    <property type="term" value="F:oxidoreductase activity"/>
    <property type="evidence" value="ECO:0007669"/>
    <property type="project" value="UniProtKB-ARBA"/>
</dbReference>
<reference evidence="6" key="2">
    <citation type="submission" date="2022-09" db="EMBL/GenBank/DDBJ databases">
        <authorList>
            <person name="Sun Q."/>
            <person name="Ohkuma M."/>
        </authorList>
    </citation>
    <scope>NUCLEOTIDE SEQUENCE</scope>
    <source>
        <strain evidence="6">JCM 13583</strain>
    </source>
</reference>
<evidence type="ECO:0000259" key="5">
    <source>
        <dbReference type="PROSITE" id="PS51379"/>
    </source>
</evidence>
<dbReference type="PANTHER" id="PTHR43687">
    <property type="entry name" value="ADENYLYLSULFATE REDUCTASE, BETA SUBUNIT"/>
    <property type="match status" value="1"/>
</dbReference>
<dbReference type="InterPro" id="IPR017896">
    <property type="entry name" value="4Fe4S_Fe-S-bd"/>
</dbReference>
<keyword evidence="1" id="KW-0004">4Fe-4S</keyword>
<dbReference type="Proteomes" id="UP000632195">
    <property type="component" value="Unassembled WGS sequence"/>
</dbReference>
<evidence type="ECO:0000256" key="3">
    <source>
        <dbReference type="ARBA" id="ARBA00023004"/>
    </source>
</evidence>
<evidence type="ECO:0000313" key="6">
    <source>
        <dbReference type="EMBL" id="GGM71791.1"/>
    </source>
</evidence>
<dbReference type="InterPro" id="IPR050572">
    <property type="entry name" value="Fe-S_Ferredoxin"/>
</dbReference>
<feature type="domain" description="4Fe-4S ferredoxin-type" evidence="5">
    <location>
        <begin position="48"/>
        <end position="74"/>
    </location>
</feature>
<keyword evidence="7" id="KW-1185">Reference proteome</keyword>
<dbReference type="PANTHER" id="PTHR43687:SF1">
    <property type="entry name" value="FERREDOXIN III"/>
    <property type="match status" value="1"/>
</dbReference>
<keyword evidence="4" id="KW-0411">Iron-sulfur</keyword>
<keyword evidence="2" id="KW-0479">Metal-binding</keyword>
<feature type="domain" description="4Fe-4S ferredoxin-type" evidence="5">
    <location>
        <begin position="17"/>
        <end position="46"/>
    </location>
</feature>
<dbReference type="AlphaFoldDB" id="A0AA37BR18"/>
<dbReference type="PROSITE" id="PS00198">
    <property type="entry name" value="4FE4S_FER_1"/>
    <property type="match status" value="2"/>
</dbReference>
<comment type="caution">
    <text evidence="6">The sequence shown here is derived from an EMBL/GenBank/DDBJ whole genome shotgun (WGS) entry which is preliminary data.</text>
</comment>
<evidence type="ECO:0000256" key="4">
    <source>
        <dbReference type="ARBA" id="ARBA00023014"/>
    </source>
</evidence>